<keyword evidence="5 9" id="KW-1133">Transmembrane helix</keyword>
<dbReference type="InterPro" id="IPR050174">
    <property type="entry name" value="Protocadherin/Cadherin-CA"/>
</dbReference>
<sequence>MINSYYLIILFYFPNVLTYDCREICNLTVYVYENLSNDQLQWNIIDLLYNRTLTSFPFEHYQYSLSNPSDYFEIESPILKFRLSELDREKICSKIVYHDHECSLQLQIFTQTSFFIIFKLIILDINDWKPYFKDDHIHINIRENLPINYRVQLPIAYDHDSTEYNVDYYKFINDDPVIQQLFQLEKFHDELRLKLLKQLDCEKTNHYQLEIIAIDKGGLESNVLHVNVTIDDLNEFQPRFKQRLYHTHIPEHTPISNTSILNVIATDDDCYDKIIHYSLLRDISNDVFPFEIDKYTGSIYVLHELDYEKMSSYRFRVKASNLDQITSSIVPVVIDIIDINDNQPLIQINILNDYKSINSNEDNEEFMINIKENIQFGQVIGTLIIRDNDSIMINRKISLKILSCWPTKNSCPIELDSGIRNSDENEKTSIGSTNYLIRTSRQLDTEMGDDQYTIILEARDYGDPPLSSQRRLLVLIHDQNDCTPKFTQSNYQFHFSESTPVGFSIGHVNAVDRDLSPSFHRIQYKLADNENNHIIEINSNNGSQVSADSCLSSSIPISYHLVKDKASATLPFSIDSRNGIIIVVRELDRERKAFFQFFVDSFNHKTHQASQTEIQINILDENDHYPMFDNSIDNAREQYIYINKSLSSKYSHEKNSIINNILIAHISATDPDEGSNGLINYYFTNNENYAFFHLYSNGSIVLYNQNNLQLPYRLEVYARDQGSPVPLNSKESVVIYVCDALKRNECPSDESSEHQQWLLGFNGKNQIKTDRVTANFYLGSIFIMISILLFIVIIIVCIVWNLIIKGQIKGKHDHLHGNLSKLSTESYNCRTEARKNLIVSDSLGDSSPTMTSIDGNHRLKSVAV</sequence>
<feature type="domain" description="Cadherin" evidence="11">
    <location>
        <begin position="487"/>
        <end position="628"/>
    </location>
</feature>
<dbReference type="GO" id="GO:0007156">
    <property type="term" value="P:homophilic cell adhesion via plasma membrane adhesion molecules"/>
    <property type="evidence" value="ECO:0007669"/>
    <property type="project" value="InterPro"/>
</dbReference>
<feature type="signal peptide" evidence="10">
    <location>
        <begin position="1"/>
        <end position="18"/>
    </location>
</feature>
<evidence type="ECO:0000259" key="11">
    <source>
        <dbReference type="PROSITE" id="PS50268"/>
    </source>
</evidence>
<feature type="domain" description="Cadherin" evidence="11">
    <location>
        <begin position="241"/>
        <end position="346"/>
    </location>
</feature>
<feature type="domain" description="Cadherin" evidence="11">
    <location>
        <begin position="362"/>
        <end position="486"/>
    </location>
</feature>
<dbReference type="Proteomes" id="UP000663873">
    <property type="component" value="Unassembled WGS sequence"/>
</dbReference>
<dbReference type="PRINTS" id="PR00205">
    <property type="entry name" value="CADHERIN"/>
</dbReference>
<keyword evidence="7" id="KW-0325">Glycoprotein</keyword>
<comment type="caution">
    <text evidence="12">The sequence shown here is derived from an EMBL/GenBank/DDBJ whole genome shotgun (WGS) entry which is preliminary data.</text>
</comment>
<dbReference type="AlphaFoldDB" id="A0A820IEH6"/>
<dbReference type="PANTHER" id="PTHR24028">
    <property type="entry name" value="CADHERIN-87A"/>
    <property type="match status" value="1"/>
</dbReference>
<keyword evidence="2 9" id="KW-0812">Transmembrane</keyword>
<dbReference type="InterPro" id="IPR015919">
    <property type="entry name" value="Cadherin-like_sf"/>
</dbReference>
<dbReference type="Gene3D" id="2.60.40.60">
    <property type="entry name" value="Cadherins"/>
    <property type="match status" value="7"/>
</dbReference>
<dbReference type="SUPFAM" id="SSF49313">
    <property type="entry name" value="Cadherin-like"/>
    <property type="match status" value="5"/>
</dbReference>
<keyword evidence="10" id="KW-0732">Signal</keyword>
<feature type="transmembrane region" description="Helical" evidence="9">
    <location>
        <begin position="776"/>
        <end position="803"/>
    </location>
</feature>
<evidence type="ECO:0000256" key="4">
    <source>
        <dbReference type="ARBA" id="ARBA00022837"/>
    </source>
</evidence>
<evidence type="ECO:0000256" key="10">
    <source>
        <dbReference type="SAM" id="SignalP"/>
    </source>
</evidence>
<keyword evidence="3" id="KW-0677">Repeat</keyword>
<dbReference type="PANTHER" id="PTHR24028:SF146">
    <property type="entry name" value="CADHERIN 96CB, ISOFORM D-RELATED"/>
    <property type="match status" value="1"/>
</dbReference>
<dbReference type="FunFam" id="2.60.40.60:FF:000092">
    <property type="entry name" value="Protocadherin 8"/>
    <property type="match status" value="1"/>
</dbReference>
<dbReference type="PROSITE" id="PS50268">
    <property type="entry name" value="CADHERIN_2"/>
    <property type="match status" value="5"/>
</dbReference>
<evidence type="ECO:0000256" key="3">
    <source>
        <dbReference type="ARBA" id="ARBA00022737"/>
    </source>
</evidence>
<feature type="domain" description="Cadherin" evidence="11">
    <location>
        <begin position="654"/>
        <end position="749"/>
    </location>
</feature>
<feature type="chain" id="PRO_5032706083" description="Cadherin domain-containing protein" evidence="10">
    <location>
        <begin position="19"/>
        <end position="864"/>
    </location>
</feature>
<reference evidence="12" key="1">
    <citation type="submission" date="2021-02" db="EMBL/GenBank/DDBJ databases">
        <authorList>
            <person name="Nowell W R."/>
        </authorList>
    </citation>
    <scope>NUCLEOTIDE SEQUENCE</scope>
</reference>
<evidence type="ECO:0000313" key="12">
    <source>
        <dbReference type="EMBL" id="CAF4310792.1"/>
    </source>
</evidence>
<feature type="domain" description="Cadherin" evidence="11">
    <location>
        <begin position="133"/>
        <end position="240"/>
    </location>
</feature>
<evidence type="ECO:0000256" key="2">
    <source>
        <dbReference type="ARBA" id="ARBA00022692"/>
    </source>
</evidence>
<dbReference type="SMART" id="SM00112">
    <property type="entry name" value="CA"/>
    <property type="match status" value="5"/>
</dbReference>
<keyword evidence="4 8" id="KW-0106">Calcium</keyword>
<dbReference type="Pfam" id="PF00028">
    <property type="entry name" value="Cadherin"/>
    <property type="match status" value="2"/>
</dbReference>
<comment type="subcellular location">
    <subcellularLocation>
        <location evidence="1">Membrane</location>
        <topology evidence="1">Single-pass membrane protein</topology>
    </subcellularLocation>
</comment>
<protein>
    <recommendedName>
        <fullName evidence="11">Cadherin domain-containing protein</fullName>
    </recommendedName>
</protein>
<evidence type="ECO:0000256" key="6">
    <source>
        <dbReference type="ARBA" id="ARBA00023136"/>
    </source>
</evidence>
<dbReference type="InterPro" id="IPR002126">
    <property type="entry name" value="Cadherin-like_dom"/>
</dbReference>
<dbReference type="InterPro" id="IPR020894">
    <property type="entry name" value="Cadherin_CS"/>
</dbReference>
<dbReference type="PROSITE" id="PS00232">
    <property type="entry name" value="CADHERIN_1"/>
    <property type="match status" value="2"/>
</dbReference>
<evidence type="ECO:0000256" key="1">
    <source>
        <dbReference type="ARBA" id="ARBA00004167"/>
    </source>
</evidence>
<dbReference type="EMBL" id="CAJOBP010001780">
    <property type="protein sequence ID" value="CAF4310792.1"/>
    <property type="molecule type" value="Genomic_DNA"/>
</dbReference>
<evidence type="ECO:0000256" key="7">
    <source>
        <dbReference type="ARBA" id="ARBA00023180"/>
    </source>
</evidence>
<evidence type="ECO:0000313" key="13">
    <source>
        <dbReference type="Proteomes" id="UP000663873"/>
    </source>
</evidence>
<accession>A0A820IEH6</accession>
<dbReference type="GO" id="GO:0005886">
    <property type="term" value="C:plasma membrane"/>
    <property type="evidence" value="ECO:0007669"/>
    <property type="project" value="InterPro"/>
</dbReference>
<evidence type="ECO:0000256" key="8">
    <source>
        <dbReference type="PROSITE-ProRule" id="PRU00043"/>
    </source>
</evidence>
<name>A0A820IEH6_9BILA</name>
<proteinExistence type="predicted"/>
<organism evidence="12 13">
    <name type="scientific">Rotaria socialis</name>
    <dbReference type="NCBI Taxonomy" id="392032"/>
    <lineage>
        <taxon>Eukaryota</taxon>
        <taxon>Metazoa</taxon>
        <taxon>Spiralia</taxon>
        <taxon>Gnathifera</taxon>
        <taxon>Rotifera</taxon>
        <taxon>Eurotatoria</taxon>
        <taxon>Bdelloidea</taxon>
        <taxon>Philodinida</taxon>
        <taxon>Philodinidae</taxon>
        <taxon>Rotaria</taxon>
    </lineage>
</organism>
<keyword evidence="6 9" id="KW-0472">Membrane</keyword>
<keyword evidence="13" id="KW-1185">Reference proteome</keyword>
<dbReference type="CDD" id="cd11304">
    <property type="entry name" value="Cadherin_repeat"/>
    <property type="match status" value="5"/>
</dbReference>
<evidence type="ECO:0000256" key="5">
    <source>
        <dbReference type="ARBA" id="ARBA00022989"/>
    </source>
</evidence>
<dbReference type="GO" id="GO:0005509">
    <property type="term" value="F:calcium ion binding"/>
    <property type="evidence" value="ECO:0007669"/>
    <property type="project" value="UniProtKB-UniRule"/>
</dbReference>
<evidence type="ECO:0000256" key="9">
    <source>
        <dbReference type="SAM" id="Phobius"/>
    </source>
</evidence>
<gene>
    <name evidence="12" type="ORF">UJA718_LOCUS13247</name>
</gene>